<dbReference type="EMBL" id="BMAU01021373">
    <property type="protein sequence ID" value="GFY25905.1"/>
    <property type="molecule type" value="Genomic_DNA"/>
</dbReference>
<feature type="compositionally biased region" description="Polar residues" evidence="1">
    <location>
        <begin position="22"/>
        <end position="32"/>
    </location>
</feature>
<feature type="compositionally biased region" description="Low complexity" evidence="1">
    <location>
        <begin position="33"/>
        <end position="43"/>
    </location>
</feature>
<evidence type="ECO:0000256" key="1">
    <source>
        <dbReference type="SAM" id="MobiDB-lite"/>
    </source>
</evidence>
<sequence>MEPKYTHLQSSQLGVRFTSNSARISSGSHFPRNSSNASTSTSAGITSESNFPKTPQGFHFYQCSYITSGNHFPKTHQKASSSTSARITSGSHFPITPLRLPLHLKTQNGVHIKVFI</sequence>
<keyword evidence="3" id="KW-1185">Reference proteome</keyword>
<name>A0A8X7BBH7_TRICX</name>
<organism evidence="2 3">
    <name type="scientific">Trichonephila clavipes</name>
    <name type="common">Golden silk orbweaver</name>
    <name type="synonym">Nephila clavipes</name>
    <dbReference type="NCBI Taxonomy" id="2585209"/>
    <lineage>
        <taxon>Eukaryota</taxon>
        <taxon>Metazoa</taxon>
        <taxon>Ecdysozoa</taxon>
        <taxon>Arthropoda</taxon>
        <taxon>Chelicerata</taxon>
        <taxon>Arachnida</taxon>
        <taxon>Araneae</taxon>
        <taxon>Araneomorphae</taxon>
        <taxon>Entelegynae</taxon>
        <taxon>Araneoidea</taxon>
        <taxon>Nephilidae</taxon>
        <taxon>Trichonephila</taxon>
    </lineage>
</organism>
<comment type="caution">
    <text evidence="2">The sequence shown here is derived from an EMBL/GenBank/DDBJ whole genome shotgun (WGS) entry which is preliminary data.</text>
</comment>
<reference evidence="2" key="1">
    <citation type="submission" date="2020-08" db="EMBL/GenBank/DDBJ databases">
        <title>Multicomponent nature underlies the extraordinary mechanical properties of spider dragline silk.</title>
        <authorList>
            <person name="Kono N."/>
            <person name="Nakamura H."/>
            <person name="Mori M."/>
            <person name="Yoshida Y."/>
            <person name="Ohtoshi R."/>
            <person name="Malay A.D."/>
            <person name="Moran D.A.P."/>
            <person name="Tomita M."/>
            <person name="Numata K."/>
            <person name="Arakawa K."/>
        </authorList>
    </citation>
    <scope>NUCLEOTIDE SEQUENCE</scope>
</reference>
<protein>
    <submittedName>
        <fullName evidence="2">Uncharacterized protein</fullName>
    </submittedName>
</protein>
<accession>A0A8X7BBH7</accession>
<feature type="region of interest" description="Disordered" evidence="1">
    <location>
        <begin position="22"/>
        <end position="49"/>
    </location>
</feature>
<evidence type="ECO:0000313" key="3">
    <source>
        <dbReference type="Proteomes" id="UP000887159"/>
    </source>
</evidence>
<dbReference type="Proteomes" id="UP000887159">
    <property type="component" value="Unassembled WGS sequence"/>
</dbReference>
<gene>
    <name evidence="2" type="ORF">TNCV_1916551</name>
</gene>
<evidence type="ECO:0000313" key="2">
    <source>
        <dbReference type="EMBL" id="GFY25905.1"/>
    </source>
</evidence>
<dbReference type="AlphaFoldDB" id="A0A8X7BBH7"/>
<proteinExistence type="predicted"/>